<protein>
    <submittedName>
        <fullName evidence="1">Uncharacterized protein</fullName>
    </submittedName>
</protein>
<proteinExistence type="predicted"/>
<comment type="caution">
    <text evidence="1">The sequence shown here is derived from an EMBL/GenBank/DDBJ whole genome shotgun (WGS) entry which is preliminary data.</text>
</comment>
<dbReference type="Proteomes" id="UP001630127">
    <property type="component" value="Unassembled WGS sequence"/>
</dbReference>
<evidence type="ECO:0000313" key="2">
    <source>
        <dbReference type="Proteomes" id="UP001630127"/>
    </source>
</evidence>
<organism evidence="1 2">
    <name type="scientific">Cinchona calisaya</name>
    <dbReference type="NCBI Taxonomy" id="153742"/>
    <lineage>
        <taxon>Eukaryota</taxon>
        <taxon>Viridiplantae</taxon>
        <taxon>Streptophyta</taxon>
        <taxon>Embryophyta</taxon>
        <taxon>Tracheophyta</taxon>
        <taxon>Spermatophyta</taxon>
        <taxon>Magnoliopsida</taxon>
        <taxon>eudicotyledons</taxon>
        <taxon>Gunneridae</taxon>
        <taxon>Pentapetalae</taxon>
        <taxon>asterids</taxon>
        <taxon>lamiids</taxon>
        <taxon>Gentianales</taxon>
        <taxon>Rubiaceae</taxon>
        <taxon>Cinchonoideae</taxon>
        <taxon>Cinchoneae</taxon>
        <taxon>Cinchona</taxon>
    </lineage>
</organism>
<gene>
    <name evidence="1" type="ORF">ACH5RR_007226</name>
</gene>
<dbReference type="AlphaFoldDB" id="A0ABD3ARB4"/>
<accession>A0ABD3ARB4</accession>
<sequence>MGTRKLIKEELWRRIGNGRNTKIWEDKWITLAEDGKIYTVRPPECRLDNVSELKENFRWKKDRLNEIFCPEDVDRILQIPISLGGRGDRSF</sequence>
<reference evidence="1 2" key="1">
    <citation type="submission" date="2024-11" db="EMBL/GenBank/DDBJ databases">
        <title>A near-complete genome assembly of Cinchona calisaya.</title>
        <authorList>
            <person name="Lian D.C."/>
            <person name="Zhao X.W."/>
            <person name="Wei L."/>
        </authorList>
    </citation>
    <scope>NUCLEOTIDE SEQUENCE [LARGE SCALE GENOMIC DNA]</scope>
    <source>
        <tissue evidence="1">Nenye</tissue>
    </source>
</reference>
<evidence type="ECO:0000313" key="1">
    <source>
        <dbReference type="EMBL" id="KAL3533705.1"/>
    </source>
</evidence>
<name>A0ABD3ARB4_9GENT</name>
<dbReference type="EMBL" id="JBJUIK010000003">
    <property type="protein sequence ID" value="KAL3533705.1"/>
    <property type="molecule type" value="Genomic_DNA"/>
</dbReference>
<keyword evidence="2" id="KW-1185">Reference proteome</keyword>